<dbReference type="Gene3D" id="6.10.250.2090">
    <property type="match status" value="1"/>
</dbReference>
<evidence type="ECO:0000313" key="6">
    <source>
        <dbReference type="Proteomes" id="UP000001732"/>
    </source>
</evidence>
<evidence type="ECO:0000256" key="1">
    <source>
        <dbReference type="ARBA" id="ARBA00004167"/>
    </source>
</evidence>
<name>B5Y7I6_COPPD</name>
<dbReference type="EMBL" id="CP001145">
    <property type="protein sequence ID" value="ACI17255.1"/>
    <property type="molecule type" value="Genomic_DNA"/>
</dbReference>
<keyword evidence="3" id="KW-0472">Membrane</keyword>
<keyword evidence="3" id="KW-1133">Transmembrane helix</keyword>
<dbReference type="STRING" id="309798.COPRO5265_0367"/>
<comment type="similarity">
    <text evidence="2">Belongs to the band 7/mec-2 family.</text>
</comment>
<evidence type="ECO:0000256" key="2">
    <source>
        <dbReference type="ARBA" id="ARBA00008164"/>
    </source>
</evidence>
<dbReference type="PRINTS" id="PR00721">
    <property type="entry name" value="STOMATIN"/>
</dbReference>
<gene>
    <name evidence="5" type="ordered locus">COPRO5265_0367</name>
</gene>
<sequence length="315" mass="35126">MPGTVMGRTGSLFLLGVGIVWLLIWLILAYSSKQKSTLAVLAVFSLIWAGLGFWRAMAGDVVSMVILFVILVITLPGMLKVVNQYQRAVLLRFGKFQSVLEPGLNVILPWGIDRALYVEMRTTTIDVPKQDIITRDNVPVSVDAVVYFNVFDPKLAVLEVQDYRQATTLLAQTILRSVLGSHELDDMLSQREKLNEVLKLDLDKATDPWGVRVTGVEIKAVDLPEDMKRAMAKQAEAERERRAKVISAEGEYQASEKLAQAAEVIGSTRVGVMLRMLQTLSEIAVEKNSTIVFPLPMEILRYFDVKGEREDETGS</sequence>
<feature type="transmembrane region" description="Helical" evidence="3">
    <location>
        <begin position="12"/>
        <end position="30"/>
    </location>
</feature>
<evidence type="ECO:0000259" key="4">
    <source>
        <dbReference type="SMART" id="SM00244"/>
    </source>
</evidence>
<dbReference type="SUPFAM" id="SSF117892">
    <property type="entry name" value="Band 7/SPFH domain"/>
    <property type="match status" value="1"/>
</dbReference>
<comment type="subcellular location">
    <subcellularLocation>
        <location evidence="1">Membrane</location>
        <topology evidence="1">Single-pass membrane protein</topology>
    </subcellularLocation>
</comment>
<dbReference type="InterPro" id="IPR001972">
    <property type="entry name" value="Stomatin_HflK_fam"/>
</dbReference>
<feature type="domain" description="Band 7" evidence="4">
    <location>
        <begin position="77"/>
        <end position="235"/>
    </location>
</feature>
<dbReference type="Proteomes" id="UP000001732">
    <property type="component" value="Chromosome"/>
</dbReference>
<dbReference type="PANTHER" id="PTHR10264:SF19">
    <property type="entry name" value="AT06885P-RELATED"/>
    <property type="match status" value="1"/>
</dbReference>
<dbReference type="SMART" id="SM00244">
    <property type="entry name" value="PHB"/>
    <property type="match status" value="1"/>
</dbReference>
<evidence type="ECO:0000313" key="5">
    <source>
        <dbReference type="EMBL" id="ACI17255.1"/>
    </source>
</evidence>
<proteinExistence type="inferred from homology"/>
<dbReference type="OrthoDB" id="9809197at2"/>
<accession>B5Y7I6</accession>
<reference evidence="5 6" key="2">
    <citation type="journal article" date="2014" name="Genome Announc.">
        <title>Complete Genome Sequence of Coprothermobacter proteolyticus DSM 5265.</title>
        <authorList>
            <person name="Alexiev A."/>
            <person name="Coil D.A."/>
            <person name="Badger J.H."/>
            <person name="Enticknap J."/>
            <person name="Ward N."/>
            <person name="Robb F.T."/>
            <person name="Eisen J.A."/>
        </authorList>
    </citation>
    <scope>NUCLEOTIDE SEQUENCE [LARGE SCALE GENOMIC DNA]</scope>
    <source>
        <strain evidence="6">ATCC 35245 / DSM 5265 / OCM 4 / BT</strain>
    </source>
</reference>
<dbReference type="Gene3D" id="3.30.479.30">
    <property type="entry name" value="Band 7 domain"/>
    <property type="match status" value="1"/>
</dbReference>
<dbReference type="PANTHER" id="PTHR10264">
    <property type="entry name" value="BAND 7 PROTEIN-RELATED"/>
    <property type="match status" value="1"/>
</dbReference>
<dbReference type="RefSeq" id="WP_012543907.1">
    <property type="nucleotide sequence ID" value="NC_011295.1"/>
</dbReference>
<dbReference type="Pfam" id="PF01145">
    <property type="entry name" value="Band_7"/>
    <property type="match status" value="1"/>
</dbReference>
<dbReference type="InterPro" id="IPR036013">
    <property type="entry name" value="Band_7/SPFH_dom_sf"/>
</dbReference>
<protein>
    <submittedName>
        <fullName evidence="5">Erythrocyte band 7 integral membrane protein</fullName>
    </submittedName>
</protein>
<dbReference type="eggNOG" id="COG0330">
    <property type="taxonomic scope" value="Bacteria"/>
</dbReference>
<dbReference type="CDD" id="cd08826">
    <property type="entry name" value="SPFH_eoslipins_u1"/>
    <property type="match status" value="1"/>
</dbReference>
<dbReference type="FunFam" id="3.30.479.30:FF:000004">
    <property type="entry name" value="Putative membrane protease family, stomatin"/>
    <property type="match status" value="1"/>
</dbReference>
<keyword evidence="6" id="KW-1185">Reference proteome</keyword>
<keyword evidence="3" id="KW-0812">Transmembrane</keyword>
<dbReference type="GO" id="GO:0005886">
    <property type="term" value="C:plasma membrane"/>
    <property type="evidence" value="ECO:0007669"/>
    <property type="project" value="InterPro"/>
</dbReference>
<organism evidence="5 6">
    <name type="scientific">Coprothermobacter proteolyticus (strain ATCC 35245 / DSM 5265 / OCM 4 / BT)</name>
    <dbReference type="NCBI Taxonomy" id="309798"/>
    <lineage>
        <taxon>Bacteria</taxon>
        <taxon>Pseudomonadati</taxon>
        <taxon>Coprothermobacterota</taxon>
        <taxon>Coprothermobacteria</taxon>
        <taxon>Coprothermobacterales</taxon>
        <taxon>Coprothermobacteraceae</taxon>
        <taxon>Coprothermobacter</taxon>
    </lineage>
</organism>
<dbReference type="KEGG" id="cpo:COPRO5265_0367"/>
<dbReference type="AlphaFoldDB" id="B5Y7I6"/>
<dbReference type="InterPro" id="IPR001107">
    <property type="entry name" value="Band_7"/>
</dbReference>
<dbReference type="GO" id="GO:0098552">
    <property type="term" value="C:side of membrane"/>
    <property type="evidence" value="ECO:0007669"/>
    <property type="project" value="UniProtKB-ARBA"/>
</dbReference>
<feature type="transmembrane region" description="Helical" evidence="3">
    <location>
        <begin position="61"/>
        <end position="82"/>
    </location>
</feature>
<dbReference type="HOGENOM" id="CLU_024949_3_3_9"/>
<reference evidence="6" key="1">
    <citation type="submission" date="2008-08" db="EMBL/GenBank/DDBJ databases">
        <title>The complete genome sequence of Coprothermobacter proteolyticus strain ATCC 5245 / DSM 5265 / BT.</title>
        <authorList>
            <person name="Dodson R.J."/>
            <person name="Durkin A.S."/>
            <person name="Wu M."/>
            <person name="Eisen J."/>
            <person name="Sutton G."/>
        </authorList>
    </citation>
    <scope>NUCLEOTIDE SEQUENCE [LARGE SCALE GENOMIC DNA]</scope>
    <source>
        <strain evidence="6">ATCC 35245 / DSM 5265 / OCM 4 / BT</strain>
    </source>
</reference>
<evidence type="ECO:0000256" key="3">
    <source>
        <dbReference type="SAM" id="Phobius"/>
    </source>
</evidence>
<feature type="transmembrane region" description="Helical" evidence="3">
    <location>
        <begin position="37"/>
        <end position="55"/>
    </location>
</feature>
<dbReference type="InterPro" id="IPR043202">
    <property type="entry name" value="Band-7_stomatin-like"/>
</dbReference>